<dbReference type="GO" id="GO:0003677">
    <property type="term" value="F:DNA binding"/>
    <property type="evidence" value="ECO:0007669"/>
    <property type="project" value="UniProtKB-KW"/>
</dbReference>
<gene>
    <name evidence="5" type="ORF">JI62_06870</name>
</gene>
<evidence type="ECO:0000259" key="4">
    <source>
        <dbReference type="PROSITE" id="PS50043"/>
    </source>
</evidence>
<dbReference type="GO" id="GO:0006355">
    <property type="term" value="P:regulation of DNA-templated transcription"/>
    <property type="evidence" value="ECO:0007669"/>
    <property type="project" value="InterPro"/>
</dbReference>
<feature type="domain" description="HTH luxR-type" evidence="4">
    <location>
        <begin position="258"/>
        <end position="323"/>
    </location>
</feature>
<evidence type="ECO:0000313" key="5">
    <source>
        <dbReference type="EMBL" id="OWV30388.1"/>
    </source>
</evidence>
<proteinExistence type="predicted"/>
<keyword evidence="3" id="KW-0804">Transcription</keyword>
<dbReference type="RefSeq" id="WP_088699458.1">
    <property type="nucleotide sequence ID" value="NZ_JPUA01000019.1"/>
</dbReference>
<keyword evidence="1" id="KW-0805">Transcription regulation</keyword>
<dbReference type="Pfam" id="PF00196">
    <property type="entry name" value="GerE"/>
    <property type="match status" value="1"/>
</dbReference>
<dbReference type="InterPro" id="IPR016032">
    <property type="entry name" value="Sig_transdc_resp-reg_C-effctor"/>
</dbReference>
<dbReference type="CDD" id="cd06170">
    <property type="entry name" value="LuxR_C_like"/>
    <property type="match status" value="1"/>
</dbReference>
<keyword evidence="2" id="KW-0238">DNA-binding</keyword>
<dbReference type="Proteomes" id="UP000197334">
    <property type="component" value="Unassembled WGS sequence"/>
</dbReference>
<dbReference type="EMBL" id="JPUA01000019">
    <property type="protein sequence ID" value="OWV30388.1"/>
    <property type="molecule type" value="Genomic_DNA"/>
</dbReference>
<accession>A0A246S1U1</accession>
<dbReference type="AlphaFoldDB" id="A0A246S1U1"/>
<protein>
    <submittedName>
        <fullName evidence="5">LuxR family transcriptional regulator</fullName>
    </submittedName>
</protein>
<name>A0A246S1U1_9GAMM</name>
<evidence type="ECO:0000313" key="6">
    <source>
        <dbReference type="Proteomes" id="UP000197334"/>
    </source>
</evidence>
<dbReference type="SMART" id="SM00421">
    <property type="entry name" value="HTH_LUXR"/>
    <property type="match status" value="1"/>
</dbReference>
<comment type="caution">
    <text evidence="5">The sequence shown here is derived from an EMBL/GenBank/DDBJ whole genome shotgun (WGS) entry which is preliminary data.</text>
</comment>
<reference evidence="5 6" key="1">
    <citation type="submission" date="2014-08" db="EMBL/GenBank/DDBJ databases">
        <title>Draft genome sequence of a novel L-asparaginase producing marine bacterium, Halomonas campaniensis.</title>
        <authorList>
            <person name="Sundarakrishnan B."/>
            <person name="Moushumi Priya A."/>
            <person name="Raman G."/>
            <person name="Sakthivel N."/>
            <person name="Park S."/>
            <person name="Jayachandran S."/>
        </authorList>
    </citation>
    <scope>NUCLEOTIDE SEQUENCE [LARGE SCALE GENOMIC DNA]</scope>
    <source>
        <strain evidence="5 6">SK03</strain>
    </source>
</reference>
<dbReference type="InterPro" id="IPR000792">
    <property type="entry name" value="Tscrpt_reg_LuxR_C"/>
</dbReference>
<dbReference type="SUPFAM" id="SSF46894">
    <property type="entry name" value="C-terminal effector domain of the bipartite response regulators"/>
    <property type="match status" value="1"/>
</dbReference>
<sequence length="325" mass="36723">MTKLDAVASDDLLGSFSQLLWDINQLAQRLPLPDFHPAALARLQRLLAFDCAWWGRSVLIDGRIEEHSRFFYELPETYLADWRSIEHQDVTVERSHREPGQAVIVDMRATTPGLAWLGERHDLSELLCVIHTSPRTRLSDHLSLYRRPGSARFGERERQLLTHLISHLSIAVDASQIRTLVARRECLESQPHLALAVCDRQGVLHSAERGFSDLLGDEWPDWQGPTLPVHLDEAGYEGARISIQCLPVLDLWLLTVCRLGPLACLSERELVVAQHFGSGLTYKEIAREMAIAPSTVRHHIRSIYQKLDLHDKASVATLLNRSPPG</sequence>
<dbReference type="PANTHER" id="PTHR44688">
    <property type="entry name" value="DNA-BINDING TRANSCRIPTIONAL ACTIVATOR DEVR_DOSR"/>
    <property type="match status" value="1"/>
</dbReference>
<keyword evidence="6" id="KW-1185">Reference proteome</keyword>
<evidence type="ECO:0000256" key="1">
    <source>
        <dbReference type="ARBA" id="ARBA00023015"/>
    </source>
</evidence>
<dbReference type="Gene3D" id="1.10.10.10">
    <property type="entry name" value="Winged helix-like DNA-binding domain superfamily/Winged helix DNA-binding domain"/>
    <property type="match status" value="1"/>
</dbReference>
<organism evidence="5 6">
    <name type="scientific">Halomonas campaniensis</name>
    <dbReference type="NCBI Taxonomy" id="213554"/>
    <lineage>
        <taxon>Bacteria</taxon>
        <taxon>Pseudomonadati</taxon>
        <taxon>Pseudomonadota</taxon>
        <taxon>Gammaproteobacteria</taxon>
        <taxon>Oceanospirillales</taxon>
        <taxon>Halomonadaceae</taxon>
        <taxon>Halomonas</taxon>
    </lineage>
</organism>
<evidence type="ECO:0000256" key="3">
    <source>
        <dbReference type="ARBA" id="ARBA00023163"/>
    </source>
</evidence>
<evidence type="ECO:0000256" key="2">
    <source>
        <dbReference type="ARBA" id="ARBA00023125"/>
    </source>
</evidence>
<dbReference type="OrthoDB" id="6120865at2"/>
<dbReference type="PRINTS" id="PR00038">
    <property type="entry name" value="HTHLUXR"/>
</dbReference>
<dbReference type="PANTHER" id="PTHR44688:SF16">
    <property type="entry name" value="DNA-BINDING TRANSCRIPTIONAL ACTIVATOR DEVR_DOSR"/>
    <property type="match status" value="1"/>
</dbReference>
<dbReference type="InterPro" id="IPR036388">
    <property type="entry name" value="WH-like_DNA-bd_sf"/>
</dbReference>
<dbReference type="PROSITE" id="PS50043">
    <property type="entry name" value="HTH_LUXR_2"/>
    <property type="match status" value="1"/>
</dbReference>
<dbReference type="PROSITE" id="PS00622">
    <property type="entry name" value="HTH_LUXR_1"/>
    <property type="match status" value="1"/>
</dbReference>